<gene>
    <name evidence="1" type="ORF">AM2010_1091</name>
</gene>
<protein>
    <submittedName>
        <fullName evidence="1">Uncharacterized protein</fullName>
    </submittedName>
</protein>
<name>A0A0G3X969_9SPHN</name>
<dbReference type="EMBL" id="CP011805">
    <property type="protein sequence ID" value="AKM07166.1"/>
    <property type="molecule type" value="Genomic_DNA"/>
</dbReference>
<keyword evidence="2" id="KW-1185">Reference proteome</keyword>
<dbReference type="OrthoDB" id="7574147at2"/>
<dbReference type="Proteomes" id="UP000037643">
    <property type="component" value="Chromosome"/>
</dbReference>
<evidence type="ECO:0000313" key="1">
    <source>
        <dbReference type="EMBL" id="AKM07166.1"/>
    </source>
</evidence>
<evidence type="ECO:0000313" key="2">
    <source>
        <dbReference type="Proteomes" id="UP000037643"/>
    </source>
</evidence>
<dbReference type="KEGG" id="amx:AM2010_1091"/>
<dbReference type="AlphaFoldDB" id="A0A0G3X969"/>
<dbReference type="PATRIC" id="fig|543877.4.peg.1107"/>
<organism evidence="1 2">
    <name type="scientific">Pelagerythrobacter marensis</name>
    <dbReference type="NCBI Taxonomy" id="543877"/>
    <lineage>
        <taxon>Bacteria</taxon>
        <taxon>Pseudomonadati</taxon>
        <taxon>Pseudomonadota</taxon>
        <taxon>Alphaproteobacteria</taxon>
        <taxon>Sphingomonadales</taxon>
        <taxon>Erythrobacteraceae</taxon>
        <taxon>Pelagerythrobacter</taxon>
    </lineage>
</organism>
<accession>A0A0G3X969</accession>
<reference evidence="1 2" key="1">
    <citation type="submission" date="2015-06" db="EMBL/GenBank/DDBJ databases">
        <authorList>
            <person name="Kim K.M."/>
        </authorList>
    </citation>
    <scope>NUCLEOTIDE SEQUENCE [LARGE SCALE GENOMIC DNA]</scope>
    <source>
        <strain evidence="1 2">KCTC 22370</strain>
    </source>
</reference>
<dbReference type="RefSeq" id="WP_150115238.1">
    <property type="nucleotide sequence ID" value="NZ_CP011805.1"/>
</dbReference>
<sequence>MATGREMFAQGILVRLFRAWSACRSAGAADFSRMHEIVAPLKLPDETVPACASLFELVEAHLERALDAECCCSQRLSADERALLGVVSIAPALQPATSTLDVPHGLPGAICWAAMVVRRAFAIEEGAALPDGFPKAAAGCPFDRRDSQKEALRGV</sequence>
<proteinExistence type="predicted"/>
<dbReference type="STRING" id="543877.AM2010_1091"/>